<reference evidence="2" key="2">
    <citation type="journal article" date="2015" name="Data Brief">
        <title>Shoot transcriptome of the giant reed, Arundo donax.</title>
        <authorList>
            <person name="Barrero R.A."/>
            <person name="Guerrero F.D."/>
            <person name="Moolhuijzen P."/>
            <person name="Goolsby J.A."/>
            <person name="Tidwell J."/>
            <person name="Bellgard S.E."/>
            <person name="Bellgard M.I."/>
        </authorList>
    </citation>
    <scope>NUCLEOTIDE SEQUENCE</scope>
    <source>
        <tissue evidence="2">Shoot tissue taken approximately 20 cm above the soil surface</tissue>
    </source>
</reference>
<feature type="region of interest" description="Disordered" evidence="1">
    <location>
        <begin position="1"/>
        <end position="24"/>
    </location>
</feature>
<dbReference type="EMBL" id="GBRH01251554">
    <property type="protein sequence ID" value="JAD46341.1"/>
    <property type="molecule type" value="Transcribed_RNA"/>
</dbReference>
<accession>A0A0A9A5F1</accession>
<organism evidence="2">
    <name type="scientific">Arundo donax</name>
    <name type="common">Giant reed</name>
    <name type="synonym">Donax arundinaceus</name>
    <dbReference type="NCBI Taxonomy" id="35708"/>
    <lineage>
        <taxon>Eukaryota</taxon>
        <taxon>Viridiplantae</taxon>
        <taxon>Streptophyta</taxon>
        <taxon>Embryophyta</taxon>
        <taxon>Tracheophyta</taxon>
        <taxon>Spermatophyta</taxon>
        <taxon>Magnoliopsida</taxon>
        <taxon>Liliopsida</taxon>
        <taxon>Poales</taxon>
        <taxon>Poaceae</taxon>
        <taxon>PACMAD clade</taxon>
        <taxon>Arundinoideae</taxon>
        <taxon>Arundineae</taxon>
        <taxon>Arundo</taxon>
    </lineage>
</organism>
<sequence length="24" mass="2659">MTKQAPRPQSNPPRVDPVPGTTRQ</sequence>
<evidence type="ECO:0000313" key="2">
    <source>
        <dbReference type="EMBL" id="JAD46341.1"/>
    </source>
</evidence>
<name>A0A0A9A5F1_ARUDO</name>
<protein>
    <submittedName>
        <fullName evidence="2">Uncharacterized protein</fullName>
    </submittedName>
</protein>
<dbReference type="AlphaFoldDB" id="A0A0A9A5F1"/>
<reference evidence="2" key="1">
    <citation type="submission" date="2014-09" db="EMBL/GenBank/DDBJ databases">
        <authorList>
            <person name="Magalhaes I.L.F."/>
            <person name="Oliveira U."/>
            <person name="Santos F.R."/>
            <person name="Vidigal T.H.D.A."/>
            <person name="Brescovit A.D."/>
            <person name="Santos A.J."/>
        </authorList>
    </citation>
    <scope>NUCLEOTIDE SEQUENCE</scope>
    <source>
        <tissue evidence="2">Shoot tissue taken approximately 20 cm above the soil surface</tissue>
    </source>
</reference>
<evidence type="ECO:0000256" key="1">
    <source>
        <dbReference type="SAM" id="MobiDB-lite"/>
    </source>
</evidence>
<proteinExistence type="predicted"/>